<name>A0A399SPV9_9BACT</name>
<evidence type="ECO:0000313" key="1">
    <source>
        <dbReference type="EMBL" id="RIJ45348.1"/>
    </source>
</evidence>
<dbReference type="AlphaFoldDB" id="A0A399SPV9"/>
<dbReference type="InterPro" id="IPR046144">
    <property type="entry name" value="DUF6146"/>
</dbReference>
<sequence length="128" mass="15291">MAAVLACNTQRKAVEVSKNNVEVASEDSLEYDVETFDQRFETWYQLQNTPSKYRSQSYYENWNRQYVSEWNARCAHPSRNWNFEPVIGYEPGEDYGFELNHKLFYYFMYVENVLKIKIVASGPRIYEP</sequence>
<evidence type="ECO:0000313" key="2">
    <source>
        <dbReference type="Proteomes" id="UP000265926"/>
    </source>
</evidence>
<dbReference type="Proteomes" id="UP000265926">
    <property type="component" value="Unassembled WGS sequence"/>
</dbReference>
<dbReference type="Pfam" id="PF19643">
    <property type="entry name" value="DUF6146"/>
    <property type="match status" value="1"/>
</dbReference>
<comment type="caution">
    <text evidence="1">The sequence shown here is derived from an EMBL/GenBank/DDBJ whole genome shotgun (WGS) entry which is preliminary data.</text>
</comment>
<organism evidence="1 2">
    <name type="scientific">Maribellus luteus</name>
    <dbReference type="NCBI Taxonomy" id="2305463"/>
    <lineage>
        <taxon>Bacteria</taxon>
        <taxon>Pseudomonadati</taxon>
        <taxon>Bacteroidota</taxon>
        <taxon>Bacteroidia</taxon>
        <taxon>Marinilabiliales</taxon>
        <taxon>Prolixibacteraceae</taxon>
        <taxon>Maribellus</taxon>
    </lineage>
</organism>
<reference evidence="1 2" key="1">
    <citation type="submission" date="2018-08" db="EMBL/GenBank/DDBJ databases">
        <title>Pallidiluteibacterium maritimus gen. nov., sp. nov., isolated from coastal sediment.</title>
        <authorList>
            <person name="Zhou L.Y."/>
        </authorList>
    </citation>
    <scope>NUCLEOTIDE SEQUENCE [LARGE SCALE GENOMIC DNA]</scope>
    <source>
        <strain evidence="1 2">XSD2</strain>
    </source>
</reference>
<gene>
    <name evidence="1" type="ORF">D1614_23275</name>
</gene>
<accession>A0A399SPV9</accession>
<keyword evidence="2" id="KW-1185">Reference proteome</keyword>
<dbReference type="EMBL" id="QWGR01000028">
    <property type="protein sequence ID" value="RIJ45348.1"/>
    <property type="molecule type" value="Genomic_DNA"/>
</dbReference>
<protein>
    <submittedName>
        <fullName evidence="1">Uncharacterized protein</fullName>
    </submittedName>
</protein>
<proteinExistence type="predicted"/>